<evidence type="ECO:0000313" key="3">
    <source>
        <dbReference type="EMBL" id="ADG69011.1"/>
    </source>
</evidence>
<organism evidence="3 4">
    <name type="scientific">Planctopirus limnophila (strain ATCC 43296 / DSM 3776 / IFAM 1008 / Mu 290)</name>
    <name type="common">Planctomyces limnophilus</name>
    <dbReference type="NCBI Taxonomy" id="521674"/>
    <lineage>
        <taxon>Bacteria</taxon>
        <taxon>Pseudomonadati</taxon>
        <taxon>Planctomycetota</taxon>
        <taxon>Planctomycetia</taxon>
        <taxon>Planctomycetales</taxon>
        <taxon>Planctomycetaceae</taxon>
        <taxon>Planctopirus</taxon>
    </lineage>
</organism>
<dbReference type="eggNOG" id="COG2165">
    <property type="taxonomic scope" value="Bacteria"/>
</dbReference>
<dbReference type="Pfam" id="PF07963">
    <property type="entry name" value="N_methyl"/>
    <property type="match status" value="1"/>
</dbReference>
<dbReference type="InterPro" id="IPR045584">
    <property type="entry name" value="Pilin-like"/>
</dbReference>
<dbReference type="RefSeq" id="WP_013111442.1">
    <property type="nucleotide sequence ID" value="NC_014148.1"/>
</dbReference>
<dbReference type="Gene3D" id="3.30.700.10">
    <property type="entry name" value="Glycoprotein, Type 4 Pilin"/>
    <property type="match status" value="1"/>
</dbReference>
<evidence type="ECO:0000256" key="1">
    <source>
        <dbReference type="SAM" id="Phobius"/>
    </source>
</evidence>
<dbReference type="OrthoDB" id="209819at2"/>
<dbReference type="PANTHER" id="PTHR30093">
    <property type="entry name" value="GENERAL SECRETION PATHWAY PROTEIN G"/>
    <property type="match status" value="1"/>
</dbReference>
<keyword evidence="1" id="KW-0472">Membrane</keyword>
<evidence type="ECO:0000259" key="2">
    <source>
        <dbReference type="Pfam" id="PF07596"/>
    </source>
</evidence>
<dbReference type="STRING" id="521674.Plim_3197"/>
<keyword evidence="1" id="KW-1133">Transmembrane helix</keyword>
<dbReference type="NCBIfam" id="TIGR02532">
    <property type="entry name" value="IV_pilin_GFxxxE"/>
    <property type="match status" value="1"/>
</dbReference>
<dbReference type="Pfam" id="PF07596">
    <property type="entry name" value="SBP_bac_10"/>
    <property type="match status" value="1"/>
</dbReference>
<dbReference type="InterPro" id="IPR011453">
    <property type="entry name" value="DUF1559"/>
</dbReference>
<proteinExistence type="predicted"/>
<keyword evidence="1" id="KW-0812">Transmembrane</keyword>
<keyword evidence="4" id="KW-1185">Reference proteome</keyword>
<dbReference type="InterPro" id="IPR012902">
    <property type="entry name" value="N_methyl_site"/>
</dbReference>
<dbReference type="InterPro" id="IPR027558">
    <property type="entry name" value="Pre_pil_HX9DG_C"/>
</dbReference>
<accession>D5STI2</accession>
<sequence length="326" mass="35918">MNAELRRSVSCRSLSSVLADFIFQQSKAAKSGFTLIELLVAMGVIGLLVAITIPAVQWSRHAAKRLECQNKLKQIGLALHTFEASHSQLPVGKTGLKTNPKQHSMSWMIPILPHLEQATLWHESQAAYQMKASPYSNPPHYPFAQVVPAYVCPLDERASKIRSASTLDGGFVALTSYLGVMGRNHMTSDGVLIFDQVIRFSDMTRGTSQTLCVGERPPSPDHNFGWWYTGVGQEGSGSADMLLGVEERVAQTPHNKFITDGHCPDKPYPFAPGRLDELCDSLHFWSLHAGGGNFLFCDGSVRFMAYESAEILPLLASRNEGENRVE</sequence>
<dbReference type="PANTHER" id="PTHR30093:SF2">
    <property type="entry name" value="TYPE II SECRETION SYSTEM PROTEIN H"/>
    <property type="match status" value="1"/>
</dbReference>
<dbReference type="NCBIfam" id="TIGR04294">
    <property type="entry name" value="pre_pil_HX9DG"/>
    <property type="match status" value="1"/>
</dbReference>
<dbReference type="Proteomes" id="UP000002220">
    <property type="component" value="Chromosome"/>
</dbReference>
<dbReference type="KEGG" id="plm:Plim_3197"/>
<dbReference type="HOGENOM" id="CLU_041661_0_0_0"/>
<feature type="transmembrane region" description="Helical" evidence="1">
    <location>
        <begin position="38"/>
        <end position="56"/>
    </location>
</feature>
<dbReference type="PROSITE" id="PS00409">
    <property type="entry name" value="PROKAR_NTER_METHYL"/>
    <property type="match status" value="1"/>
</dbReference>
<dbReference type="SUPFAM" id="SSF54523">
    <property type="entry name" value="Pili subunits"/>
    <property type="match status" value="1"/>
</dbReference>
<dbReference type="AlphaFoldDB" id="D5STI2"/>
<protein>
    <recommendedName>
        <fullName evidence="2">DUF1559 domain-containing protein</fullName>
    </recommendedName>
</protein>
<reference evidence="3 4" key="1">
    <citation type="journal article" date="2010" name="Stand. Genomic Sci.">
        <title>Complete genome sequence of Planctomyces limnophilus type strain (Mu 290).</title>
        <authorList>
            <person name="Labutti K."/>
            <person name="Sikorski J."/>
            <person name="Schneider S."/>
            <person name="Nolan M."/>
            <person name="Lucas S."/>
            <person name="Glavina Del Rio T."/>
            <person name="Tice H."/>
            <person name="Cheng J.F."/>
            <person name="Goodwin L."/>
            <person name="Pitluck S."/>
            <person name="Liolios K."/>
            <person name="Ivanova N."/>
            <person name="Mavromatis K."/>
            <person name="Mikhailova N."/>
            <person name="Pati A."/>
            <person name="Chen A."/>
            <person name="Palaniappan K."/>
            <person name="Land M."/>
            <person name="Hauser L."/>
            <person name="Chang Y.J."/>
            <person name="Jeffries C.D."/>
            <person name="Tindall B.J."/>
            <person name="Rohde M."/>
            <person name="Goker M."/>
            <person name="Woyke T."/>
            <person name="Bristow J."/>
            <person name="Eisen J.A."/>
            <person name="Markowitz V."/>
            <person name="Hugenholtz P."/>
            <person name="Kyrpides N.C."/>
            <person name="Klenk H.P."/>
            <person name="Lapidus A."/>
        </authorList>
    </citation>
    <scope>NUCLEOTIDE SEQUENCE [LARGE SCALE GENOMIC DNA]</scope>
    <source>
        <strain evidence="4">ATCC 43296 / DSM 3776 / IFAM 1008 / 290</strain>
    </source>
</reference>
<gene>
    <name evidence="3" type="ordered locus">Plim_3197</name>
</gene>
<evidence type="ECO:0000313" key="4">
    <source>
        <dbReference type="Proteomes" id="UP000002220"/>
    </source>
</evidence>
<name>D5STI2_PLAL2</name>
<dbReference type="EMBL" id="CP001744">
    <property type="protein sequence ID" value="ADG69011.1"/>
    <property type="molecule type" value="Genomic_DNA"/>
</dbReference>
<feature type="domain" description="DUF1559" evidence="2">
    <location>
        <begin position="59"/>
        <end position="307"/>
    </location>
</feature>